<reference evidence="3" key="1">
    <citation type="journal article" date="2014" name="Science">
        <title>Ancient hybridizations among the ancestral genomes of bread wheat.</title>
        <authorList>
            <consortium name="International Wheat Genome Sequencing Consortium,"/>
            <person name="Marcussen T."/>
            <person name="Sandve S.R."/>
            <person name="Heier L."/>
            <person name="Spannagl M."/>
            <person name="Pfeifer M."/>
            <person name="Jakobsen K.S."/>
            <person name="Wulff B.B."/>
            <person name="Steuernagel B."/>
            <person name="Mayer K.F."/>
            <person name="Olsen O.A."/>
        </authorList>
    </citation>
    <scope>NUCLEOTIDE SEQUENCE [LARGE SCALE GENOMIC DNA]</scope>
    <source>
        <strain evidence="3">cv. AL8/78</strain>
    </source>
</reference>
<dbReference type="AlphaFoldDB" id="A0A452Z9P5"/>
<evidence type="ECO:0000256" key="1">
    <source>
        <dbReference type="SAM" id="MobiDB-lite"/>
    </source>
</evidence>
<sequence length="150" mass="16025">ATDVLREYSSAATSGILRTNPHCSNTKRLPASGGSPASGENEARQRPWLARRGSTSSPTTPSRPSDGPSPCSASCPASPLRSPSAPRTPPPATSYAFCKPARFLKRSMPPSGLVPTSPFLAFLQWGGRTHFILALLRQIPERFRAVHLCS</sequence>
<reference evidence="2" key="3">
    <citation type="journal article" date="2017" name="Nature">
        <title>Genome sequence of the progenitor of the wheat D genome Aegilops tauschii.</title>
        <authorList>
            <person name="Luo M.C."/>
            <person name="Gu Y.Q."/>
            <person name="Puiu D."/>
            <person name="Wang H."/>
            <person name="Twardziok S.O."/>
            <person name="Deal K.R."/>
            <person name="Huo N."/>
            <person name="Zhu T."/>
            <person name="Wang L."/>
            <person name="Wang Y."/>
            <person name="McGuire P.E."/>
            <person name="Liu S."/>
            <person name="Long H."/>
            <person name="Ramasamy R.K."/>
            <person name="Rodriguez J.C."/>
            <person name="Van S.L."/>
            <person name="Yuan L."/>
            <person name="Wang Z."/>
            <person name="Xia Z."/>
            <person name="Xiao L."/>
            <person name="Anderson O.D."/>
            <person name="Ouyang S."/>
            <person name="Liang Y."/>
            <person name="Zimin A.V."/>
            <person name="Pertea G."/>
            <person name="Qi P."/>
            <person name="Bennetzen J.L."/>
            <person name="Dai X."/>
            <person name="Dawson M.W."/>
            <person name="Muller H.G."/>
            <person name="Kugler K."/>
            <person name="Rivarola-Duarte L."/>
            <person name="Spannagl M."/>
            <person name="Mayer K.F.X."/>
            <person name="Lu F.H."/>
            <person name="Bevan M.W."/>
            <person name="Leroy P."/>
            <person name="Li P."/>
            <person name="You F.M."/>
            <person name="Sun Q."/>
            <person name="Liu Z."/>
            <person name="Lyons E."/>
            <person name="Wicker T."/>
            <person name="Salzberg S.L."/>
            <person name="Devos K.M."/>
            <person name="Dvorak J."/>
        </authorList>
    </citation>
    <scope>NUCLEOTIDE SEQUENCE [LARGE SCALE GENOMIC DNA]</scope>
    <source>
        <strain evidence="2">cv. AL8/78</strain>
    </source>
</reference>
<evidence type="ECO:0000313" key="3">
    <source>
        <dbReference type="Proteomes" id="UP000015105"/>
    </source>
</evidence>
<feature type="compositionally biased region" description="Polar residues" evidence="1">
    <location>
        <begin position="10"/>
        <end position="27"/>
    </location>
</feature>
<name>A0A452Z9P5_AEGTS</name>
<proteinExistence type="predicted"/>
<dbReference type="EnsemblPlants" id="AET1Gv20683000.2">
    <property type="protein sequence ID" value="AET1Gv20683000.2"/>
    <property type="gene ID" value="AET1Gv20683000"/>
</dbReference>
<accession>A0A452Z9P5</accession>
<reference evidence="3" key="2">
    <citation type="journal article" date="2017" name="Nat. Plants">
        <title>The Aegilops tauschii genome reveals multiple impacts of transposons.</title>
        <authorList>
            <person name="Zhao G."/>
            <person name="Zou C."/>
            <person name="Li K."/>
            <person name="Wang K."/>
            <person name="Li T."/>
            <person name="Gao L."/>
            <person name="Zhang X."/>
            <person name="Wang H."/>
            <person name="Yang Z."/>
            <person name="Liu X."/>
            <person name="Jiang W."/>
            <person name="Mao L."/>
            <person name="Kong X."/>
            <person name="Jiao Y."/>
            <person name="Jia J."/>
        </authorList>
    </citation>
    <scope>NUCLEOTIDE SEQUENCE [LARGE SCALE GENOMIC DNA]</scope>
    <source>
        <strain evidence="3">cv. AL8/78</strain>
    </source>
</reference>
<dbReference type="Gramene" id="AET1Gv20683000.2">
    <property type="protein sequence ID" value="AET1Gv20683000.2"/>
    <property type="gene ID" value="AET1Gv20683000"/>
</dbReference>
<dbReference type="Proteomes" id="UP000015105">
    <property type="component" value="Chromosome 1D"/>
</dbReference>
<evidence type="ECO:0000313" key="2">
    <source>
        <dbReference type="EnsemblPlants" id="AET1Gv20683000.2"/>
    </source>
</evidence>
<feature type="region of interest" description="Disordered" evidence="1">
    <location>
        <begin position="1"/>
        <end position="93"/>
    </location>
</feature>
<organism evidence="2 3">
    <name type="scientific">Aegilops tauschii subsp. strangulata</name>
    <name type="common">Goatgrass</name>
    <dbReference type="NCBI Taxonomy" id="200361"/>
    <lineage>
        <taxon>Eukaryota</taxon>
        <taxon>Viridiplantae</taxon>
        <taxon>Streptophyta</taxon>
        <taxon>Embryophyta</taxon>
        <taxon>Tracheophyta</taxon>
        <taxon>Spermatophyta</taxon>
        <taxon>Magnoliopsida</taxon>
        <taxon>Liliopsida</taxon>
        <taxon>Poales</taxon>
        <taxon>Poaceae</taxon>
        <taxon>BOP clade</taxon>
        <taxon>Pooideae</taxon>
        <taxon>Triticodae</taxon>
        <taxon>Triticeae</taxon>
        <taxon>Triticinae</taxon>
        <taxon>Aegilops</taxon>
    </lineage>
</organism>
<feature type="compositionally biased region" description="Low complexity" evidence="1">
    <location>
        <begin position="51"/>
        <end position="85"/>
    </location>
</feature>
<reference evidence="2" key="4">
    <citation type="submission" date="2019-03" db="UniProtKB">
        <authorList>
            <consortium name="EnsemblPlants"/>
        </authorList>
    </citation>
    <scope>IDENTIFICATION</scope>
</reference>
<protein>
    <submittedName>
        <fullName evidence="2">Uncharacterized protein</fullName>
    </submittedName>
</protein>
<reference evidence="2" key="5">
    <citation type="journal article" date="2021" name="G3 (Bethesda)">
        <title>Aegilops tauschii genome assembly Aet v5.0 features greater sequence contiguity and improved annotation.</title>
        <authorList>
            <person name="Wang L."/>
            <person name="Zhu T."/>
            <person name="Rodriguez J.C."/>
            <person name="Deal K.R."/>
            <person name="Dubcovsky J."/>
            <person name="McGuire P.E."/>
            <person name="Lux T."/>
            <person name="Spannagl M."/>
            <person name="Mayer K.F.X."/>
            <person name="Baldrich P."/>
            <person name="Meyers B.C."/>
            <person name="Huo N."/>
            <person name="Gu Y.Q."/>
            <person name="Zhou H."/>
            <person name="Devos K.M."/>
            <person name="Bennetzen J.L."/>
            <person name="Unver T."/>
            <person name="Budak H."/>
            <person name="Gulick P.J."/>
            <person name="Galiba G."/>
            <person name="Kalapos B."/>
            <person name="Nelson D.R."/>
            <person name="Li P."/>
            <person name="You F.M."/>
            <person name="Luo M.C."/>
            <person name="Dvorak J."/>
        </authorList>
    </citation>
    <scope>NUCLEOTIDE SEQUENCE [LARGE SCALE GENOMIC DNA]</scope>
    <source>
        <strain evidence="2">cv. AL8/78</strain>
    </source>
</reference>
<keyword evidence="3" id="KW-1185">Reference proteome</keyword>